<dbReference type="AlphaFoldDB" id="A0A375HFX1"/>
<dbReference type="InterPro" id="IPR016163">
    <property type="entry name" value="Ald_DH_C"/>
</dbReference>
<reference evidence="2 3" key="1">
    <citation type="submission" date="2018-01" db="EMBL/GenBank/DDBJ databases">
        <authorList>
            <person name="Gaut B.S."/>
            <person name="Morton B.R."/>
            <person name="Clegg M.T."/>
            <person name="Duvall M.R."/>
        </authorList>
    </citation>
    <scope>NUCLEOTIDE SEQUENCE</scope>
    <source>
        <strain evidence="2">Cupriavidus taiwanensis STM 8555</strain>
        <plasmid evidence="2">I</plasmid>
        <plasmid evidence="3">Plasmid cbm2613_p</plasmid>
    </source>
</reference>
<sequence length="148" mass="16042">MLLRASSFIARTTTSLSKHSLGTVPIRVGHALEPSSDIGPVANERRLACLDEMVKDAIHQGARQLQKARQRPAQSGPFKLVPSVTNLSGVGSLLPPKEMEMRPIHLLALLPAAGVLTGPFFLNRVTPRFSVCPFCWAGCPSISYSRQL</sequence>
<geneLocation type="plasmid" evidence="2">
    <name>I</name>
</geneLocation>
<evidence type="ECO:0000313" key="2">
    <source>
        <dbReference type="EMBL" id="SPD49303.1"/>
    </source>
</evidence>
<organism evidence="2">
    <name type="scientific">Cupriavidus taiwanensis</name>
    <dbReference type="NCBI Taxonomy" id="164546"/>
    <lineage>
        <taxon>Bacteria</taxon>
        <taxon>Pseudomonadati</taxon>
        <taxon>Pseudomonadota</taxon>
        <taxon>Betaproteobacteria</taxon>
        <taxon>Burkholderiales</taxon>
        <taxon>Burkholderiaceae</taxon>
        <taxon>Cupriavidus</taxon>
    </lineage>
</organism>
<dbReference type="EMBL" id="LT984809">
    <property type="protein sequence ID" value="SPD49303.1"/>
    <property type="molecule type" value="Genomic_DNA"/>
</dbReference>
<geneLocation type="plasmid" evidence="3">
    <name>cbm2613_p</name>
</geneLocation>
<protein>
    <submittedName>
        <fullName evidence="2">Uncharacterized protein</fullName>
    </submittedName>
</protein>
<dbReference type="InterPro" id="IPR016161">
    <property type="entry name" value="Ald_DH/histidinol_DH"/>
</dbReference>
<dbReference type="GO" id="GO:0016620">
    <property type="term" value="F:oxidoreductase activity, acting on the aldehyde or oxo group of donors, NAD or NADP as acceptor"/>
    <property type="evidence" value="ECO:0007669"/>
    <property type="project" value="InterPro"/>
</dbReference>
<dbReference type="SUPFAM" id="SSF53720">
    <property type="entry name" value="ALDH-like"/>
    <property type="match status" value="1"/>
</dbReference>
<name>A0A375HFX1_9BURK</name>
<keyword evidence="2" id="KW-0614">Plasmid</keyword>
<dbReference type="Gene3D" id="3.40.309.10">
    <property type="entry name" value="Aldehyde Dehydrogenase, Chain A, domain 2"/>
    <property type="match status" value="1"/>
</dbReference>
<evidence type="ECO:0000313" key="3">
    <source>
        <dbReference type="Proteomes" id="UP000256952"/>
    </source>
</evidence>
<dbReference type="Proteomes" id="UP000256952">
    <property type="component" value="Plasmid CBM2613_p"/>
</dbReference>
<dbReference type="EMBL" id="LT976981">
    <property type="protein sequence ID" value="SOZ74880.1"/>
    <property type="molecule type" value="Genomic_DNA"/>
</dbReference>
<geneLocation type="plasmid" evidence="1">
    <name>CBM2613_p</name>
</geneLocation>
<reference evidence="1" key="2">
    <citation type="submission" date="2018-01" db="EMBL/GenBank/DDBJ databases">
        <authorList>
            <person name="Clerissi C."/>
        </authorList>
    </citation>
    <scope>NUCLEOTIDE SEQUENCE</scope>
    <source>
        <strain evidence="1">Cupriavidus taiwanensis STM 8556</strain>
        <plasmid evidence="1">CBM2613_p</plasmid>
    </source>
</reference>
<proteinExistence type="predicted"/>
<evidence type="ECO:0000313" key="1">
    <source>
        <dbReference type="EMBL" id="SOZ74880.1"/>
    </source>
</evidence>
<accession>A0A375HFX1</accession>
<gene>
    <name evidence="2" type="ORF">CBM2612_P0648</name>
    <name evidence="1" type="ORF">CBM2613_P60182</name>
</gene>